<gene>
    <name evidence="2" type="ORF">FKW44_022487</name>
</gene>
<protein>
    <submittedName>
        <fullName evidence="2">Gamma-glutamyl hydrolase</fullName>
    </submittedName>
</protein>
<feature type="signal peptide" evidence="1">
    <location>
        <begin position="1"/>
        <end position="18"/>
    </location>
</feature>
<proteinExistence type="predicted"/>
<feature type="chain" id="PRO_5030885146" evidence="1">
    <location>
        <begin position="19"/>
        <end position="126"/>
    </location>
</feature>
<sequence length="126" mass="13793">MVGGYLIFLAVFGGSVSGRAMVEHYRPIIGVVAMDLLEEVPGYKTKIPASMSSCRGGRILRHDFPFYERASSPGGDVSLDDSCYAARALQSEDYYPIGGTCLGFELLLHLTDPDRPNLTPCHSQYE</sequence>
<feature type="non-terminal residue" evidence="2">
    <location>
        <position position="126"/>
    </location>
</feature>
<keyword evidence="1" id="KW-0732">Signal</keyword>
<name>A0A7T8GN08_CALRO</name>
<feature type="non-terminal residue" evidence="2">
    <location>
        <position position="1"/>
    </location>
</feature>
<accession>A0A7T8GN08</accession>
<organism evidence="2 3">
    <name type="scientific">Caligus rogercresseyi</name>
    <name type="common">Sea louse</name>
    <dbReference type="NCBI Taxonomy" id="217165"/>
    <lineage>
        <taxon>Eukaryota</taxon>
        <taxon>Metazoa</taxon>
        <taxon>Ecdysozoa</taxon>
        <taxon>Arthropoda</taxon>
        <taxon>Crustacea</taxon>
        <taxon>Multicrustacea</taxon>
        <taxon>Hexanauplia</taxon>
        <taxon>Copepoda</taxon>
        <taxon>Siphonostomatoida</taxon>
        <taxon>Caligidae</taxon>
        <taxon>Caligus</taxon>
    </lineage>
</organism>
<evidence type="ECO:0000256" key="1">
    <source>
        <dbReference type="SAM" id="SignalP"/>
    </source>
</evidence>
<dbReference type="EMBL" id="CP045906">
    <property type="protein sequence ID" value="QQP34567.1"/>
    <property type="molecule type" value="Genomic_DNA"/>
</dbReference>
<dbReference type="Proteomes" id="UP000595437">
    <property type="component" value="Chromosome 17"/>
</dbReference>
<dbReference type="AlphaFoldDB" id="A0A7T8GN08"/>
<dbReference type="GO" id="GO:0016787">
    <property type="term" value="F:hydrolase activity"/>
    <property type="evidence" value="ECO:0007669"/>
    <property type="project" value="UniProtKB-KW"/>
</dbReference>
<evidence type="ECO:0000313" key="3">
    <source>
        <dbReference type="Proteomes" id="UP000595437"/>
    </source>
</evidence>
<evidence type="ECO:0000313" key="2">
    <source>
        <dbReference type="EMBL" id="QQP34567.1"/>
    </source>
</evidence>
<reference evidence="3" key="1">
    <citation type="submission" date="2021-01" db="EMBL/GenBank/DDBJ databases">
        <title>Caligus Genome Assembly.</title>
        <authorList>
            <person name="Gallardo-Escarate C."/>
        </authorList>
    </citation>
    <scope>NUCLEOTIDE SEQUENCE [LARGE SCALE GENOMIC DNA]</scope>
</reference>
<keyword evidence="3" id="KW-1185">Reference proteome</keyword>
<keyword evidence="2" id="KW-0378">Hydrolase</keyword>
<dbReference type="OrthoDB" id="64220at2759"/>